<dbReference type="Pfam" id="PF14510">
    <property type="entry name" value="ABC_trans_N"/>
    <property type="match status" value="1"/>
</dbReference>
<feature type="transmembrane region" description="Helical" evidence="10">
    <location>
        <begin position="1423"/>
        <end position="1443"/>
    </location>
</feature>
<dbReference type="CDD" id="cd03232">
    <property type="entry name" value="ABCG_PDR_domain2"/>
    <property type="match status" value="1"/>
</dbReference>
<dbReference type="InterPro" id="IPR034001">
    <property type="entry name" value="ABCG_PDR_1"/>
</dbReference>
<dbReference type="FunFam" id="3.40.50.300:FF:000054">
    <property type="entry name" value="ABC multidrug transporter atrF"/>
    <property type="match status" value="1"/>
</dbReference>
<evidence type="ECO:0000259" key="11">
    <source>
        <dbReference type="PROSITE" id="PS50893"/>
    </source>
</evidence>
<protein>
    <submittedName>
        <fullName evidence="12">Brefeldin A resistance protein</fullName>
    </submittedName>
</protein>
<dbReference type="SMART" id="SM00382">
    <property type="entry name" value="AAA"/>
    <property type="match status" value="2"/>
</dbReference>
<evidence type="ECO:0000256" key="10">
    <source>
        <dbReference type="SAM" id="Phobius"/>
    </source>
</evidence>
<sequence>MSTNETIRELPVNGGSSSVLSDLPSRQALAAHNKYSHFPGTGTLSDSASATPLNPAHKDHRHSNAPHHVDHVDIDFFDPEGVRQLNRTLSQMSAPVEEEQRVTTPTSDLPSRQVLAAHNRHRPFPGAGTSSGSAPTTPSNPVRKARRNSNVSHHVDHVDVDFFDPEGVHHLNRTLSQMSAPVKELQRTTTPTSDLTLTTDGPFDFEKTLRTIVKKQEEADIMTRELGVLFEDLRVVGLGSSASYQPTLGSVLNPLSIIDKIQKMRHPPLRDILSGFEGVVRPEEMLLVLGRPGSGCSTFLKTLANHRDEYYAVEGNVHYDSLTPEEITKHYRGDVQYCPEDDVHFPTLTVQQTLDFAAKTRAPKARLHASRSEYVTKMTEVLMTIFGLKHTKNTPVGDAAIRGVSGGEKKRVSISEALATRSRVHSWDNSTRGLDSSTALEFGRALRIATDIDHRATIVSIYQAGGTLYDLFDKVCVIYEGRMAYFGPADQARQYFIDMGYEPANRQTTPDFLVAVTDPKGRIPRAGVSNIPRTASEFAEYFLKSSIAQMNRDDMSDYKDECVGIPDRAHAYKQSVRAEQASYARKRSPFTISIPMQARAVMKRRVQILMGNKSATAMNLFSFVFQGIIVGTVFLKIPEATSAYFSRGGVLFFALLFAALSSMAEIPALFIQRPIVHRQEKAAMYHPFIEGLALTLVDIPITFLTTIIFAILLYFIVGLQQSAGQFFIFYLFLFTMSVVMKAWFRGIAASFKSEATAQSVAGIMLLGMVIYTGYTIPKRNMIGALKWISHINPLRYGFESIVANEFHTLKGLCSNLVPSGPGYEGITLDNQVCATVGAVAGQDFVDGNQFILLSYDYSYSNVWRNFGIIVAFGIAFIVALLLFSEYNTATASDTTMVLFKRGAKSAVFEDTKAAGDEEKSLASSGNSQERDEDFTEKAMAAQPKITDIFSWQHVKYTVPVPGGHRVLLDDVSGWVAPGKLTALMGESGAGKTTLLNVLAQRVDTGVVQGDRFVNGQALPSDFQSQSGYCQQMDTHMPTDTVREALRFSAALRQPTSVSVAEKEEYVETCIKMCGLEAFADAAVGSLGIEHRKRTTIAVELAAKPKLLLFLDEPTSGLDSQSAWAIMAFLRKLADNGQAILCTIHQPSAELFQVFDRLLLLRKGGQTVYFGDLGHNATTLIRYFERNGSRHCEPEENPAEFMLDVIGAGATASSEQDWHAIWNNSEESVETQNSLETIHAEGRSRPAVTATFHSEFASSWFHQLGQLFSRGSRGHWRDPTYLIAKLVLNIFSALFIGFTFFQADDSQQGTQNKLFAVFMLTILSAPLTNQLQVPFLKLREIYEIRERPSRMYSWTALITSQFLAEIPWNFLGSGLLFLCWFWTVGFDNSRAGYTYLMFGVMFPLFYTSFAMAVAAMVANAEMAALVFSVLFSFVLTFNGVIQPFRELGWWQWMYRLSPFTYLIEGLLGQALGKGKITCSPIELVKLNPPSGQTCASYLQTYISAHGGYLTNPSATSGCEFCAFATTDEFLGASFNIYYSHRWRNVGLLCAYIVFNIAAIYGCTYFFRIRTGSLLGSLKRRLTRKKD</sequence>
<keyword evidence="6" id="KW-0067">ATP-binding</keyword>
<reference evidence="12" key="1">
    <citation type="submission" date="2018-04" db="EMBL/GenBank/DDBJ databases">
        <title>Whole genome sequencing of Hypsizygus marmoreus.</title>
        <authorList>
            <person name="Choi I.-G."/>
            <person name="Min B."/>
            <person name="Kim J.-G."/>
            <person name="Kim S."/>
            <person name="Oh Y.-L."/>
            <person name="Kong W.-S."/>
            <person name="Park H."/>
            <person name="Jeong J."/>
            <person name="Song E.-S."/>
        </authorList>
    </citation>
    <scope>NUCLEOTIDE SEQUENCE [LARGE SCALE GENOMIC DNA]</scope>
    <source>
        <strain evidence="12">51987-8</strain>
    </source>
</reference>
<dbReference type="InterPro" id="IPR043926">
    <property type="entry name" value="ABCG_dom"/>
</dbReference>
<evidence type="ECO:0000256" key="1">
    <source>
        <dbReference type="ARBA" id="ARBA00004141"/>
    </source>
</evidence>
<keyword evidence="3" id="KW-0813">Transport</keyword>
<dbReference type="InterPro" id="IPR010929">
    <property type="entry name" value="PDR_CDR_ABC"/>
</dbReference>
<evidence type="ECO:0000256" key="9">
    <source>
        <dbReference type="SAM" id="MobiDB-lite"/>
    </source>
</evidence>
<dbReference type="GO" id="GO:0016020">
    <property type="term" value="C:membrane"/>
    <property type="evidence" value="ECO:0007669"/>
    <property type="project" value="UniProtKB-SubCell"/>
</dbReference>
<feature type="transmembrane region" description="Helical" evidence="10">
    <location>
        <begin position="723"/>
        <end position="744"/>
    </location>
</feature>
<feature type="transmembrane region" description="Helical" evidence="10">
    <location>
        <begin position="1356"/>
        <end position="1382"/>
    </location>
</feature>
<feature type="domain" description="ABC transporter" evidence="11">
    <location>
        <begin position="255"/>
        <end position="505"/>
    </location>
</feature>
<proteinExistence type="inferred from homology"/>
<dbReference type="PROSITE" id="PS00211">
    <property type="entry name" value="ABC_TRANSPORTER_1"/>
    <property type="match status" value="1"/>
</dbReference>
<keyword evidence="13" id="KW-1185">Reference proteome</keyword>
<evidence type="ECO:0000256" key="3">
    <source>
        <dbReference type="ARBA" id="ARBA00022448"/>
    </source>
</evidence>
<dbReference type="CDD" id="cd03233">
    <property type="entry name" value="ABCG_PDR_domain1"/>
    <property type="match status" value="1"/>
</dbReference>
<keyword evidence="5" id="KW-0547">Nucleotide-binding</keyword>
<dbReference type="InterPro" id="IPR003593">
    <property type="entry name" value="AAA+_ATPase"/>
</dbReference>
<comment type="caution">
    <text evidence="12">The sequence shown here is derived from an EMBL/GenBank/DDBJ whole genome shotgun (WGS) entry which is preliminary data.</text>
</comment>
<comment type="subcellular location">
    <subcellularLocation>
        <location evidence="1">Membrane</location>
        <topology evidence="1">Multi-pass membrane protein</topology>
    </subcellularLocation>
</comment>
<comment type="similarity">
    <text evidence="2">Belongs to the ABC transporter superfamily. ABCG family. PDR (TC 3.A.1.205) subfamily.</text>
</comment>
<feature type="transmembrane region" description="Helical" evidence="10">
    <location>
        <begin position="1314"/>
        <end position="1335"/>
    </location>
</feature>
<feature type="domain" description="ABC transporter" evidence="11">
    <location>
        <begin position="949"/>
        <end position="1187"/>
    </location>
</feature>
<evidence type="ECO:0000313" key="13">
    <source>
        <dbReference type="Proteomes" id="UP000076154"/>
    </source>
</evidence>
<feature type="transmembrane region" description="Helical" evidence="10">
    <location>
        <begin position="692"/>
        <end position="717"/>
    </location>
</feature>
<feature type="transmembrane region" description="Helical" evidence="10">
    <location>
        <begin position="1394"/>
        <end position="1416"/>
    </location>
</feature>
<dbReference type="PANTHER" id="PTHR19241">
    <property type="entry name" value="ATP-BINDING CASSETTE TRANSPORTER"/>
    <property type="match status" value="1"/>
</dbReference>
<gene>
    <name evidence="12" type="primary">bfr1_2</name>
    <name evidence="12" type="ORF">Hypma_005009</name>
</gene>
<keyword evidence="8 10" id="KW-0472">Membrane</keyword>
<dbReference type="OrthoDB" id="245989at2759"/>
<dbReference type="FunCoup" id="A0A369K0H7">
    <property type="interactions" value="100"/>
</dbReference>
<dbReference type="SUPFAM" id="SSF52540">
    <property type="entry name" value="P-loop containing nucleoside triphosphate hydrolases"/>
    <property type="match status" value="2"/>
</dbReference>
<dbReference type="PROSITE" id="PS50893">
    <property type="entry name" value="ABC_TRANSPORTER_2"/>
    <property type="match status" value="2"/>
</dbReference>
<feature type="region of interest" description="Disordered" evidence="9">
    <location>
        <begin position="1"/>
        <end position="21"/>
    </location>
</feature>
<feature type="transmembrane region" description="Helical" evidence="10">
    <location>
        <begin position="617"/>
        <end position="637"/>
    </location>
</feature>
<evidence type="ECO:0000256" key="4">
    <source>
        <dbReference type="ARBA" id="ARBA00022692"/>
    </source>
</evidence>
<evidence type="ECO:0000256" key="8">
    <source>
        <dbReference type="ARBA" id="ARBA00023136"/>
    </source>
</evidence>
<accession>A0A369K0H7</accession>
<dbReference type="InterPro" id="IPR034003">
    <property type="entry name" value="ABCG_PDR_2"/>
</dbReference>
<dbReference type="Pfam" id="PF06422">
    <property type="entry name" value="PDR_CDR"/>
    <property type="match status" value="2"/>
</dbReference>
<dbReference type="Gene3D" id="3.40.50.300">
    <property type="entry name" value="P-loop containing nucleotide triphosphate hydrolases"/>
    <property type="match status" value="2"/>
</dbReference>
<dbReference type="EMBL" id="LUEZ02000021">
    <property type="protein sequence ID" value="RDB27092.1"/>
    <property type="molecule type" value="Genomic_DNA"/>
</dbReference>
<dbReference type="InParanoid" id="A0A369K0H7"/>
<feature type="transmembrane region" description="Helical" evidence="10">
    <location>
        <begin position="862"/>
        <end position="883"/>
    </location>
</feature>
<name>A0A369K0H7_HYPMA</name>
<feature type="compositionally biased region" description="Low complexity" evidence="9">
    <location>
        <begin position="125"/>
        <end position="139"/>
    </location>
</feature>
<dbReference type="Pfam" id="PF00005">
    <property type="entry name" value="ABC_tran"/>
    <property type="match status" value="2"/>
</dbReference>
<dbReference type="GO" id="GO:0140359">
    <property type="term" value="F:ABC-type transporter activity"/>
    <property type="evidence" value="ECO:0007669"/>
    <property type="project" value="InterPro"/>
</dbReference>
<dbReference type="InterPro" id="IPR017871">
    <property type="entry name" value="ABC_transporter-like_CS"/>
</dbReference>
<dbReference type="GO" id="GO:0005524">
    <property type="term" value="F:ATP binding"/>
    <property type="evidence" value="ECO:0007669"/>
    <property type="project" value="UniProtKB-KW"/>
</dbReference>
<feature type="transmembrane region" description="Helical" evidence="10">
    <location>
        <begin position="1544"/>
        <end position="1565"/>
    </location>
</feature>
<dbReference type="STRING" id="39966.A0A369K0H7"/>
<feature type="region of interest" description="Disordered" evidence="9">
    <location>
        <begin position="121"/>
        <end position="153"/>
    </location>
</feature>
<dbReference type="InterPro" id="IPR003439">
    <property type="entry name" value="ABC_transporter-like_ATP-bd"/>
</dbReference>
<organism evidence="12 13">
    <name type="scientific">Hypsizygus marmoreus</name>
    <name type="common">White beech mushroom</name>
    <name type="synonym">Agaricus marmoreus</name>
    <dbReference type="NCBI Taxonomy" id="39966"/>
    <lineage>
        <taxon>Eukaryota</taxon>
        <taxon>Fungi</taxon>
        <taxon>Dikarya</taxon>
        <taxon>Basidiomycota</taxon>
        <taxon>Agaricomycotina</taxon>
        <taxon>Agaricomycetes</taxon>
        <taxon>Agaricomycetidae</taxon>
        <taxon>Agaricales</taxon>
        <taxon>Tricholomatineae</taxon>
        <taxon>Lyophyllaceae</taxon>
        <taxon>Hypsizygus</taxon>
    </lineage>
</organism>
<feature type="transmembrane region" description="Helical" evidence="10">
    <location>
        <begin position="1281"/>
        <end position="1302"/>
    </location>
</feature>
<evidence type="ECO:0000256" key="2">
    <source>
        <dbReference type="ARBA" id="ARBA00006012"/>
    </source>
</evidence>
<evidence type="ECO:0000256" key="6">
    <source>
        <dbReference type="ARBA" id="ARBA00022840"/>
    </source>
</evidence>
<feature type="compositionally biased region" description="Polar residues" evidence="9">
    <location>
        <begin position="42"/>
        <end position="52"/>
    </location>
</feature>
<evidence type="ECO:0000256" key="7">
    <source>
        <dbReference type="ARBA" id="ARBA00022989"/>
    </source>
</evidence>
<feature type="transmembrane region" description="Helical" evidence="10">
    <location>
        <begin position="649"/>
        <end position="671"/>
    </location>
</feature>
<dbReference type="Pfam" id="PF19055">
    <property type="entry name" value="ABC2_membrane_7"/>
    <property type="match status" value="1"/>
</dbReference>
<dbReference type="Proteomes" id="UP000076154">
    <property type="component" value="Unassembled WGS sequence"/>
</dbReference>
<dbReference type="InterPro" id="IPR027417">
    <property type="entry name" value="P-loop_NTPase"/>
</dbReference>
<feature type="region of interest" description="Disordered" evidence="9">
    <location>
        <begin position="40"/>
        <end position="66"/>
    </location>
</feature>
<keyword evidence="4 10" id="KW-0812">Transmembrane</keyword>
<dbReference type="Pfam" id="PF01061">
    <property type="entry name" value="ABC2_membrane"/>
    <property type="match status" value="2"/>
</dbReference>
<dbReference type="GO" id="GO:0016887">
    <property type="term" value="F:ATP hydrolysis activity"/>
    <property type="evidence" value="ECO:0007669"/>
    <property type="project" value="InterPro"/>
</dbReference>
<keyword evidence="7 10" id="KW-1133">Transmembrane helix</keyword>
<dbReference type="InterPro" id="IPR013525">
    <property type="entry name" value="ABC2_TM"/>
</dbReference>
<evidence type="ECO:0000256" key="5">
    <source>
        <dbReference type="ARBA" id="ARBA00022741"/>
    </source>
</evidence>
<evidence type="ECO:0000313" key="12">
    <source>
        <dbReference type="EMBL" id="RDB27092.1"/>
    </source>
</evidence>
<dbReference type="InterPro" id="IPR029481">
    <property type="entry name" value="ABC_trans_N"/>
</dbReference>
<feature type="transmembrane region" description="Helical" evidence="10">
    <location>
        <begin position="756"/>
        <end position="776"/>
    </location>
</feature>